<dbReference type="RefSeq" id="XP_001303805.1">
    <property type="nucleotide sequence ID" value="XM_001303804.1"/>
</dbReference>
<dbReference type="VEuPathDB" id="TrichDB:TVAG_205950"/>
<organism evidence="1 2">
    <name type="scientific">Trichomonas vaginalis (strain ATCC PRA-98 / G3)</name>
    <dbReference type="NCBI Taxonomy" id="412133"/>
    <lineage>
        <taxon>Eukaryota</taxon>
        <taxon>Metamonada</taxon>
        <taxon>Parabasalia</taxon>
        <taxon>Trichomonadida</taxon>
        <taxon>Trichomonadidae</taxon>
        <taxon>Trichomonas</taxon>
    </lineage>
</organism>
<evidence type="ECO:0008006" key="3">
    <source>
        <dbReference type="Google" id="ProtNLM"/>
    </source>
</evidence>
<proteinExistence type="predicted"/>
<gene>
    <name evidence="1" type="ORF">TVAG_205950</name>
</gene>
<dbReference type="AlphaFoldDB" id="A2FW54"/>
<sequence>MEEGSLEELINLVSNDETTLETVLLHKSLAAALKDENEEVVDFLLSGKCFRKILKYSLEDDFMDKEDFYTYSEKATLVLVSKSPIQDRLCSDEGFTRFLLNFFDKNAAKIPLLSLHFTRILTTYLAFTSGSLLSDMQDIFPELIKRLNDGMYSELLLLILMKFNFYIEDKDLLLEQLSQAIQYKETFAIPAISITTWFLPKLAEINAENPFEDYDYSGIISALFNAVLKETASTQLKMLAFREIKLIKKQSSLYNKEIAEHENDFNFQEITPYLPDLISIYPHQSVKLYDMLFNNLLYTFLTSSIVKAVVFCDIDEINLSIQNSNVIDKINENLKLERPDAHVFRLARFFKLKEDNLPALNNFESWKEVQKAITAKLGFLSEGYGKSLMTFDINADILALDREAGRAAPAIAVHMFNFDSSDDSDNGSNYNPFD</sequence>
<dbReference type="Proteomes" id="UP000001542">
    <property type="component" value="Unassembled WGS sequence"/>
</dbReference>
<dbReference type="VEuPathDB" id="TrichDB:TVAGG3_0159380"/>
<name>A2FW54_TRIV3</name>
<protein>
    <recommendedName>
        <fullName evidence="3">DNA mismatch repair protein HSM3</fullName>
    </recommendedName>
</protein>
<evidence type="ECO:0000313" key="2">
    <source>
        <dbReference type="Proteomes" id="UP000001542"/>
    </source>
</evidence>
<accession>A2FW54</accession>
<dbReference type="EMBL" id="DS114077">
    <property type="protein sequence ID" value="EAX90875.1"/>
    <property type="molecule type" value="Genomic_DNA"/>
</dbReference>
<dbReference type="InParanoid" id="A2FW54"/>
<evidence type="ECO:0000313" key="1">
    <source>
        <dbReference type="EMBL" id="EAX90875.1"/>
    </source>
</evidence>
<reference evidence="1" key="1">
    <citation type="submission" date="2006-10" db="EMBL/GenBank/DDBJ databases">
        <authorList>
            <person name="Amadeo P."/>
            <person name="Zhao Q."/>
            <person name="Wortman J."/>
            <person name="Fraser-Liggett C."/>
            <person name="Carlton J."/>
        </authorList>
    </citation>
    <scope>NUCLEOTIDE SEQUENCE</scope>
    <source>
        <strain evidence="1">G3</strain>
    </source>
</reference>
<reference evidence="1" key="2">
    <citation type="journal article" date="2007" name="Science">
        <title>Draft genome sequence of the sexually transmitted pathogen Trichomonas vaginalis.</title>
        <authorList>
            <person name="Carlton J.M."/>
            <person name="Hirt R.P."/>
            <person name="Silva J.C."/>
            <person name="Delcher A.L."/>
            <person name="Schatz M."/>
            <person name="Zhao Q."/>
            <person name="Wortman J.R."/>
            <person name="Bidwell S.L."/>
            <person name="Alsmark U.C.M."/>
            <person name="Besteiro S."/>
            <person name="Sicheritz-Ponten T."/>
            <person name="Noel C.J."/>
            <person name="Dacks J.B."/>
            <person name="Foster P.G."/>
            <person name="Simillion C."/>
            <person name="Van de Peer Y."/>
            <person name="Miranda-Saavedra D."/>
            <person name="Barton G.J."/>
            <person name="Westrop G.D."/>
            <person name="Mueller S."/>
            <person name="Dessi D."/>
            <person name="Fiori P.L."/>
            <person name="Ren Q."/>
            <person name="Paulsen I."/>
            <person name="Zhang H."/>
            <person name="Bastida-Corcuera F.D."/>
            <person name="Simoes-Barbosa A."/>
            <person name="Brown M.T."/>
            <person name="Hayes R.D."/>
            <person name="Mukherjee M."/>
            <person name="Okumura C.Y."/>
            <person name="Schneider R."/>
            <person name="Smith A.J."/>
            <person name="Vanacova S."/>
            <person name="Villalvazo M."/>
            <person name="Haas B.J."/>
            <person name="Pertea M."/>
            <person name="Feldblyum T.V."/>
            <person name="Utterback T.R."/>
            <person name="Shu C.L."/>
            <person name="Osoegawa K."/>
            <person name="de Jong P.J."/>
            <person name="Hrdy I."/>
            <person name="Horvathova L."/>
            <person name="Zubacova Z."/>
            <person name="Dolezal P."/>
            <person name="Malik S.B."/>
            <person name="Logsdon J.M. Jr."/>
            <person name="Henze K."/>
            <person name="Gupta A."/>
            <person name="Wang C.C."/>
            <person name="Dunne R.L."/>
            <person name="Upcroft J.A."/>
            <person name="Upcroft P."/>
            <person name="White O."/>
            <person name="Salzberg S.L."/>
            <person name="Tang P."/>
            <person name="Chiu C.-H."/>
            <person name="Lee Y.-S."/>
            <person name="Embley T.M."/>
            <person name="Coombs G.H."/>
            <person name="Mottram J.C."/>
            <person name="Tachezy J."/>
            <person name="Fraser-Liggett C.M."/>
            <person name="Johnson P.J."/>
        </authorList>
    </citation>
    <scope>NUCLEOTIDE SEQUENCE [LARGE SCALE GENOMIC DNA]</scope>
    <source>
        <strain evidence="1">G3</strain>
    </source>
</reference>
<dbReference type="KEGG" id="tva:4748567"/>
<keyword evidence="2" id="KW-1185">Reference proteome</keyword>